<evidence type="ECO:0000256" key="2">
    <source>
        <dbReference type="ARBA" id="ARBA00022729"/>
    </source>
</evidence>
<dbReference type="Pfam" id="PF13416">
    <property type="entry name" value="SBP_bac_8"/>
    <property type="match status" value="1"/>
</dbReference>
<sequence length="459" mass="47587">MTPENPNISRRRLLGGGLALGGFVALGGLSACGGDDDDDDGSAGTTPGTTGGSGTTAPASGGGGSISMFGWDIADTTAGLGLGFEACRVAWQEQTGNELSFDGVPFGDFVATGTTRARAGELSDVVELLPNLNHAGIFPALAPTAKADYGALADEVTGWESALLDATVDGEYAGIPGGAQGTLFYYNKALFEQAGLDPEAAPTTWEEFEAACDALLAAGITPLGMSGVDGNLLWWAWNAFTPQFFTTADEVNKVRTGEIPLDDERFMQSLAPIASTYAKGYWNEDYASKQFADMEAAFGAGEVAIVPGLITSAINWRVFDDSLGKDAYGVFTAPLVEGGIERKQFFNPVLLYGLSTSTDEVELSRDWISFVVSKEGQEIMLRESGQFPNRSDVSVAEVADSPGAAAISAIVEEVGGVPAAQVNFNSAAAGAATQGITDAAVNDDLAGFLENLALLQSEG</sequence>
<dbReference type="Proteomes" id="UP000294558">
    <property type="component" value="Unassembled WGS sequence"/>
</dbReference>
<feature type="compositionally biased region" description="Gly residues" evidence="6">
    <location>
        <begin position="49"/>
        <end position="61"/>
    </location>
</feature>
<evidence type="ECO:0000256" key="5">
    <source>
        <dbReference type="ARBA" id="ARBA00023288"/>
    </source>
</evidence>
<feature type="region of interest" description="Disordered" evidence="6">
    <location>
        <begin position="36"/>
        <end position="61"/>
    </location>
</feature>
<dbReference type="PANTHER" id="PTHR43649:SF33">
    <property type="entry name" value="POLYGALACTURONAN_RHAMNOGALACTURONAN-BINDING PROTEIN YTCQ"/>
    <property type="match status" value="1"/>
</dbReference>
<keyword evidence="8" id="KW-1185">Reference proteome</keyword>
<evidence type="ECO:0000256" key="3">
    <source>
        <dbReference type="ARBA" id="ARBA00023136"/>
    </source>
</evidence>
<name>A0A4R7I0Y1_9ACTN</name>
<evidence type="ECO:0000313" key="8">
    <source>
        <dbReference type="Proteomes" id="UP000294558"/>
    </source>
</evidence>
<keyword evidence="4" id="KW-0564">Palmitate</keyword>
<evidence type="ECO:0000256" key="6">
    <source>
        <dbReference type="SAM" id="MobiDB-lite"/>
    </source>
</evidence>
<dbReference type="InterPro" id="IPR006311">
    <property type="entry name" value="TAT_signal"/>
</dbReference>
<dbReference type="RefSeq" id="WP_133869499.1">
    <property type="nucleotide sequence ID" value="NZ_SOAU01000001.1"/>
</dbReference>
<dbReference type="AlphaFoldDB" id="A0A4R7I0Y1"/>
<dbReference type="Gene3D" id="3.40.190.10">
    <property type="entry name" value="Periplasmic binding protein-like II"/>
    <property type="match status" value="2"/>
</dbReference>
<keyword evidence="5" id="KW-0449">Lipoprotein</keyword>
<dbReference type="EMBL" id="SOAU01000001">
    <property type="protein sequence ID" value="TDT17197.1"/>
    <property type="molecule type" value="Genomic_DNA"/>
</dbReference>
<proteinExistence type="predicted"/>
<keyword evidence="3" id="KW-0472">Membrane</keyword>
<reference evidence="7 8" key="1">
    <citation type="submission" date="2019-03" db="EMBL/GenBank/DDBJ databases">
        <title>Sequencing the genomes of 1000 actinobacteria strains.</title>
        <authorList>
            <person name="Klenk H.-P."/>
        </authorList>
    </citation>
    <scope>NUCLEOTIDE SEQUENCE [LARGE SCALE GENOMIC DNA]</scope>
    <source>
        <strain evidence="7 8">DSM 18936</strain>
    </source>
</reference>
<accession>A0A4R7I0Y1</accession>
<evidence type="ECO:0000256" key="4">
    <source>
        <dbReference type="ARBA" id="ARBA00023139"/>
    </source>
</evidence>
<organism evidence="7 8">
    <name type="scientific">Ilumatobacter fluminis</name>
    <dbReference type="NCBI Taxonomy" id="467091"/>
    <lineage>
        <taxon>Bacteria</taxon>
        <taxon>Bacillati</taxon>
        <taxon>Actinomycetota</taxon>
        <taxon>Acidimicrobiia</taxon>
        <taxon>Acidimicrobiales</taxon>
        <taxon>Ilumatobacteraceae</taxon>
        <taxon>Ilumatobacter</taxon>
    </lineage>
</organism>
<keyword evidence="2" id="KW-0732">Signal</keyword>
<comment type="caution">
    <text evidence="7">The sequence shown here is derived from an EMBL/GenBank/DDBJ whole genome shotgun (WGS) entry which is preliminary data.</text>
</comment>
<dbReference type="PANTHER" id="PTHR43649">
    <property type="entry name" value="ARABINOSE-BINDING PROTEIN-RELATED"/>
    <property type="match status" value="1"/>
</dbReference>
<dbReference type="SUPFAM" id="SSF53850">
    <property type="entry name" value="Periplasmic binding protein-like II"/>
    <property type="match status" value="1"/>
</dbReference>
<evidence type="ECO:0000313" key="7">
    <source>
        <dbReference type="EMBL" id="TDT17197.1"/>
    </source>
</evidence>
<keyword evidence="1" id="KW-1003">Cell membrane</keyword>
<evidence type="ECO:0000256" key="1">
    <source>
        <dbReference type="ARBA" id="ARBA00022475"/>
    </source>
</evidence>
<dbReference type="OrthoDB" id="358201at2"/>
<dbReference type="InterPro" id="IPR006059">
    <property type="entry name" value="SBP"/>
</dbReference>
<dbReference type="InterPro" id="IPR050490">
    <property type="entry name" value="Bact_solute-bd_prot1"/>
</dbReference>
<dbReference type="PROSITE" id="PS51318">
    <property type="entry name" value="TAT"/>
    <property type="match status" value="1"/>
</dbReference>
<protein>
    <submittedName>
        <fullName evidence="7">ABC-type glycerol-3-phosphate transport system substrate-binding protein</fullName>
    </submittedName>
</protein>
<gene>
    <name evidence="7" type="ORF">BDK89_2805</name>
</gene>